<gene>
    <name evidence="6" type="primary">gbpR_4</name>
    <name evidence="6" type="ORF">LMG26411_01980</name>
</gene>
<dbReference type="InterPro" id="IPR036390">
    <property type="entry name" value="WH_DNA-bd_sf"/>
</dbReference>
<dbReference type="Proteomes" id="UP000672657">
    <property type="component" value="Unassembled WGS sequence"/>
</dbReference>
<dbReference type="PANTHER" id="PTHR30419:SF8">
    <property type="entry name" value="NITROGEN ASSIMILATION TRANSCRIPTIONAL ACTIVATOR-RELATED"/>
    <property type="match status" value="1"/>
</dbReference>
<dbReference type="PANTHER" id="PTHR30419">
    <property type="entry name" value="HTH-TYPE TRANSCRIPTIONAL REGULATOR YBHD"/>
    <property type="match status" value="1"/>
</dbReference>
<organism evidence="6 7">
    <name type="scientific">Cupriavidus numazuensis</name>
    <dbReference type="NCBI Taxonomy" id="221992"/>
    <lineage>
        <taxon>Bacteria</taxon>
        <taxon>Pseudomonadati</taxon>
        <taxon>Pseudomonadota</taxon>
        <taxon>Betaproteobacteria</taxon>
        <taxon>Burkholderiales</taxon>
        <taxon>Burkholderiaceae</taxon>
        <taxon>Cupriavidus</taxon>
    </lineage>
</organism>
<name>A0ABM8TF96_9BURK</name>
<proteinExistence type="inferred from homology"/>
<reference evidence="6 7" key="1">
    <citation type="submission" date="2021-03" db="EMBL/GenBank/DDBJ databases">
        <authorList>
            <person name="Peeters C."/>
        </authorList>
    </citation>
    <scope>NUCLEOTIDE SEQUENCE [LARGE SCALE GENOMIC DNA]</scope>
    <source>
        <strain evidence="6 7">LMG 26411</strain>
    </source>
</reference>
<dbReference type="SUPFAM" id="SSF53850">
    <property type="entry name" value="Periplasmic binding protein-like II"/>
    <property type="match status" value="1"/>
</dbReference>
<dbReference type="InterPro" id="IPR000847">
    <property type="entry name" value="LysR_HTH_N"/>
</dbReference>
<dbReference type="RefSeq" id="WP_211953098.1">
    <property type="nucleotide sequence ID" value="NZ_CAJPVI010000010.1"/>
</dbReference>
<evidence type="ECO:0000313" key="7">
    <source>
        <dbReference type="Proteomes" id="UP000672657"/>
    </source>
</evidence>
<keyword evidence="3" id="KW-0238">DNA-binding</keyword>
<protein>
    <submittedName>
        <fullName evidence="6">HTH-type transcriptional regulator GbpR</fullName>
    </submittedName>
</protein>
<dbReference type="InterPro" id="IPR005119">
    <property type="entry name" value="LysR_subst-bd"/>
</dbReference>
<evidence type="ECO:0000313" key="6">
    <source>
        <dbReference type="EMBL" id="CAG2141081.1"/>
    </source>
</evidence>
<comment type="caution">
    <text evidence="6">The sequence shown here is derived from an EMBL/GenBank/DDBJ whole genome shotgun (WGS) entry which is preliminary data.</text>
</comment>
<evidence type="ECO:0000259" key="5">
    <source>
        <dbReference type="PROSITE" id="PS50931"/>
    </source>
</evidence>
<dbReference type="Gene3D" id="3.40.190.290">
    <property type="match status" value="1"/>
</dbReference>
<accession>A0ABM8TF96</accession>
<sequence>MSLNPASLGRKLRFAQIIVFEQVLRSGSILRAAQALNMTQSAVTKVIHELEGQLGAPLLIRGNRGVTTTEFGELVARRAKTLLAELRHLTDEISAFREGTSGQVLIGTLISASAVLLPRAIQLLKEQAPAVSVTLRVGQMDQLLPALAVGDLDVVVGRIPEDVSWRATAPGLEAEILHREPLCVVGGMHHPMASHTSTTLQALSDYPWILPTRDSSLRQTAEHLFYDAGLALPANVVESLSVMTNVALMFDQKTLGLMPRSAARQFVDTGSLAIIPLENAPSFGDVGFFAVPGTLAVRAVELFKDCLRAAAREVG</sequence>
<evidence type="ECO:0000256" key="2">
    <source>
        <dbReference type="ARBA" id="ARBA00023015"/>
    </source>
</evidence>
<comment type="similarity">
    <text evidence="1">Belongs to the LysR transcriptional regulatory family.</text>
</comment>
<keyword evidence="4" id="KW-0804">Transcription</keyword>
<dbReference type="InterPro" id="IPR036388">
    <property type="entry name" value="WH-like_DNA-bd_sf"/>
</dbReference>
<dbReference type="Pfam" id="PF00126">
    <property type="entry name" value="HTH_1"/>
    <property type="match status" value="1"/>
</dbReference>
<evidence type="ECO:0000256" key="1">
    <source>
        <dbReference type="ARBA" id="ARBA00009437"/>
    </source>
</evidence>
<feature type="domain" description="HTH lysR-type" evidence="5">
    <location>
        <begin position="12"/>
        <end position="69"/>
    </location>
</feature>
<evidence type="ECO:0000256" key="3">
    <source>
        <dbReference type="ARBA" id="ARBA00023125"/>
    </source>
</evidence>
<dbReference type="InterPro" id="IPR050950">
    <property type="entry name" value="HTH-type_LysR_regulators"/>
</dbReference>
<dbReference type="EMBL" id="CAJPVI010000010">
    <property type="protein sequence ID" value="CAG2141081.1"/>
    <property type="molecule type" value="Genomic_DNA"/>
</dbReference>
<dbReference type="PROSITE" id="PS50931">
    <property type="entry name" value="HTH_LYSR"/>
    <property type="match status" value="1"/>
</dbReference>
<dbReference type="PRINTS" id="PR00039">
    <property type="entry name" value="HTHLYSR"/>
</dbReference>
<dbReference type="Gene3D" id="1.10.10.10">
    <property type="entry name" value="Winged helix-like DNA-binding domain superfamily/Winged helix DNA-binding domain"/>
    <property type="match status" value="1"/>
</dbReference>
<keyword evidence="2" id="KW-0805">Transcription regulation</keyword>
<keyword evidence="7" id="KW-1185">Reference proteome</keyword>
<dbReference type="SUPFAM" id="SSF46785">
    <property type="entry name" value="Winged helix' DNA-binding domain"/>
    <property type="match status" value="1"/>
</dbReference>
<evidence type="ECO:0000256" key="4">
    <source>
        <dbReference type="ARBA" id="ARBA00023163"/>
    </source>
</evidence>
<dbReference type="Pfam" id="PF03466">
    <property type="entry name" value="LysR_substrate"/>
    <property type="match status" value="1"/>
</dbReference>